<dbReference type="InterPro" id="IPR001098">
    <property type="entry name" value="DNA-dir_DNA_pol_A_palm_dom"/>
</dbReference>
<feature type="domain" description="5'-3' exonuclease" evidence="14">
    <location>
        <begin position="2"/>
        <end position="262"/>
    </location>
</feature>
<evidence type="ECO:0000256" key="7">
    <source>
        <dbReference type="ARBA" id="ARBA00022763"/>
    </source>
</evidence>
<dbReference type="PRINTS" id="PR00868">
    <property type="entry name" value="DNAPOLI"/>
</dbReference>
<keyword evidence="9 13" id="KW-0238">DNA-binding</keyword>
<dbReference type="Gene3D" id="3.30.420.10">
    <property type="entry name" value="Ribonuclease H-like superfamily/Ribonuclease H"/>
    <property type="match status" value="1"/>
</dbReference>
<keyword evidence="13" id="KW-0540">Nuclease</keyword>
<dbReference type="InterPro" id="IPR020046">
    <property type="entry name" value="5-3_exonucl_a-hlix_arch_N"/>
</dbReference>
<dbReference type="SUPFAM" id="SSF88723">
    <property type="entry name" value="PIN domain-like"/>
    <property type="match status" value="1"/>
</dbReference>
<keyword evidence="13" id="KW-0269">Exonuclease</keyword>
<comment type="caution">
    <text evidence="16">The sequence shown here is derived from an EMBL/GenBank/DDBJ whole genome shotgun (WGS) entry which is preliminary data.</text>
</comment>
<sequence length="894" mass="99447">MEKMLIIDSHSLAHRAYHALKDTNLRTKDGLPTSAVYGVATMILRLLEDEQPAYLVVAEDLGKTFRHEVYAEYKGTRKELDADLLAQFPYIKEFYESMGAVVLGVDGYEADDVIGTMARAAREAGIPVCIVTGDQDAFQLIDDGVCVYYTRRGITDLVRATPDYLQKKYGLTPRQWADFKALKGDPSDNIPGIPGIGEKTAVKLLNDFGSLDALLASPEKIENERLRKLLVDHRAEAQRWRELVTIKRDVPLPLAPAGCRFHFDAPRLADFFRKLEFRSLLVRVAGQEAKAPANTAEVKVGPVLMPEARLLAGDDLPAFFEGSDREPVALQFLAAEASWQRGEVLGVAFSKAGDQHGYLPLGSGAPSWPEPLVRWLADPEAQKLAFDGKTQMVLADHYGYAWDGLAFDALIAAYLVSGGRWQLTLENTAQTLLGVELPPLQDAKGKKREILNLPTDWAEDALAGAGTSRTAALLKLHPVLRAEIGQAGVEELFYEVEMPLVRILFAMEKAGVKVSPEQLATLKANYARWIKELETEIYRLAGEEFNISSPKQLGVILFERLGLPAGKRTKTGYSTDAEVLEELVDKHPLVEKVLAYRGLVKLNSTYVEALLGLAQPPGYLIHTTFNQAVTATGRLSSTDPNLQNIPVRTPEGREIRRCFIPRSADTVFLSADYSQIELRILAHFAADEKLLAAYRSEEDIHRRTAAEIFNVPPDQVSPELRDQAKAVNFGIIYGISGFGLAKGVGVSRKEAEAFINAYFARYQGVKSYLEESIAAARETGYVSTIMNRRRYLPDLKARNFQRRSFAERMARNTPIQGSAADLIKLAMVRVDARLRREKLPATMLLQVHDELLLEVERAALPETEKVLREEMERAFDLRVPLVVEMKSGDNWGDL</sequence>
<dbReference type="Pfam" id="PF22619">
    <property type="entry name" value="DNA_polI_exo1"/>
    <property type="match status" value="1"/>
</dbReference>
<dbReference type="AlphaFoldDB" id="A0A8J6HZW7"/>
<dbReference type="InterPro" id="IPR020045">
    <property type="entry name" value="DNA_polI_H3TH"/>
</dbReference>
<evidence type="ECO:0000256" key="4">
    <source>
        <dbReference type="ARBA" id="ARBA00022679"/>
    </source>
</evidence>
<dbReference type="SMART" id="SM00482">
    <property type="entry name" value="POLAc"/>
    <property type="match status" value="1"/>
</dbReference>
<keyword evidence="5 13" id="KW-0548">Nucleotidyltransferase</keyword>
<dbReference type="CDD" id="cd09859">
    <property type="entry name" value="PIN_53EXO"/>
    <property type="match status" value="1"/>
</dbReference>
<dbReference type="GO" id="GO:0006302">
    <property type="term" value="P:double-strand break repair"/>
    <property type="evidence" value="ECO:0007669"/>
    <property type="project" value="TreeGrafter"/>
</dbReference>
<comment type="similarity">
    <text evidence="1 13">Belongs to the DNA polymerase type-A family.</text>
</comment>
<dbReference type="InterPro" id="IPR029060">
    <property type="entry name" value="PIN-like_dom_sf"/>
</dbReference>
<dbReference type="FunFam" id="1.10.150.20:FF:000003">
    <property type="entry name" value="DNA polymerase I"/>
    <property type="match status" value="1"/>
</dbReference>
<dbReference type="CDD" id="cd09898">
    <property type="entry name" value="H3TH_53EXO"/>
    <property type="match status" value="1"/>
</dbReference>
<evidence type="ECO:0000256" key="6">
    <source>
        <dbReference type="ARBA" id="ARBA00022705"/>
    </source>
</evidence>
<comment type="function">
    <text evidence="13">In addition to polymerase activity, this DNA polymerase exhibits 5'-3' exonuclease activity.</text>
</comment>
<evidence type="ECO:0000256" key="1">
    <source>
        <dbReference type="ARBA" id="ARBA00007705"/>
    </source>
</evidence>
<dbReference type="InterPro" id="IPR043502">
    <property type="entry name" value="DNA/RNA_pol_sf"/>
</dbReference>
<dbReference type="InterPro" id="IPR002421">
    <property type="entry name" value="5-3_exonuclease"/>
</dbReference>
<dbReference type="PANTHER" id="PTHR10133">
    <property type="entry name" value="DNA POLYMERASE I"/>
    <property type="match status" value="1"/>
</dbReference>
<dbReference type="RefSeq" id="WP_181339352.1">
    <property type="nucleotide sequence ID" value="NZ_JAAKDE010000009.1"/>
</dbReference>
<evidence type="ECO:0000313" key="17">
    <source>
        <dbReference type="Proteomes" id="UP000657177"/>
    </source>
</evidence>
<dbReference type="Gene3D" id="1.20.1060.10">
    <property type="entry name" value="Taq DNA Polymerase, Chain T, domain 4"/>
    <property type="match status" value="1"/>
</dbReference>
<dbReference type="SUPFAM" id="SSF47807">
    <property type="entry name" value="5' to 3' exonuclease, C-terminal subdomain"/>
    <property type="match status" value="1"/>
</dbReference>
<keyword evidence="6 13" id="KW-0235">DNA replication</keyword>
<keyword evidence="13" id="KW-0378">Hydrolase</keyword>
<dbReference type="EMBL" id="JAAKDE010000009">
    <property type="protein sequence ID" value="MBA2132896.1"/>
    <property type="molecule type" value="Genomic_DNA"/>
</dbReference>
<dbReference type="SMART" id="SM00279">
    <property type="entry name" value="HhH2"/>
    <property type="match status" value="1"/>
</dbReference>
<proteinExistence type="inferred from homology"/>
<dbReference type="FunFam" id="1.20.1060.10:FF:000001">
    <property type="entry name" value="DNA polymerase I"/>
    <property type="match status" value="1"/>
</dbReference>
<feature type="domain" description="DNA-directed DNA polymerase family A palm" evidence="15">
    <location>
        <begin position="652"/>
        <end position="859"/>
    </location>
</feature>
<evidence type="ECO:0000259" key="15">
    <source>
        <dbReference type="SMART" id="SM00482"/>
    </source>
</evidence>
<protein>
    <recommendedName>
        <fullName evidence="3 12">DNA polymerase I</fullName>
        <ecNumber evidence="2 12">2.7.7.7</ecNumber>
    </recommendedName>
</protein>
<evidence type="ECO:0000256" key="3">
    <source>
        <dbReference type="ARBA" id="ARBA00020311"/>
    </source>
</evidence>
<keyword evidence="8 13" id="KW-0239">DNA-directed DNA polymerase</keyword>
<dbReference type="Pfam" id="PF00476">
    <property type="entry name" value="DNA_pol_A"/>
    <property type="match status" value="1"/>
</dbReference>
<keyword evidence="4 13" id="KW-0808">Transferase</keyword>
<dbReference type="NCBIfam" id="NF004397">
    <property type="entry name" value="PRK05755.1"/>
    <property type="match status" value="1"/>
</dbReference>
<organism evidence="16 17">
    <name type="scientific">Capillibacterium thermochitinicola</name>
    <dbReference type="NCBI Taxonomy" id="2699427"/>
    <lineage>
        <taxon>Bacteria</taxon>
        <taxon>Bacillati</taxon>
        <taxon>Bacillota</taxon>
        <taxon>Capillibacterium</taxon>
    </lineage>
</organism>
<evidence type="ECO:0000256" key="12">
    <source>
        <dbReference type="NCBIfam" id="TIGR00593"/>
    </source>
</evidence>
<gene>
    <name evidence="13 16" type="primary">polA</name>
    <name evidence="16" type="ORF">G5B42_04985</name>
</gene>
<dbReference type="Pfam" id="PF01367">
    <property type="entry name" value="5_3_exonuc"/>
    <property type="match status" value="1"/>
</dbReference>
<keyword evidence="10 13" id="KW-0234">DNA repair</keyword>
<evidence type="ECO:0000259" key="14">
    <source>
        <dbReference type="SMART" id="SM00475"/>
    </source>
</evidence>
<keyword evidence="7 13" id="KW-0227">DNA damage</keyword>
<dbReference type="Gene3D" id="3.30.70.370">
    <property type="match status" value="1"/>
</dbReference>
<dbReference type="InterPro" id="IPR054690">
    <property type="entry name" value="DNA_polI_exonuclease"/>
</dbReference>
<dbReference type="GO" id="GO:0003677">
    <property type="term" value="F:DNA binding"/>
    <property type="evidence" value="ECO:0007669"/>
    <property type="project" value="UniProtKB-UniRule"/>
</dbReference>
<evidence type="ECO:0000256" key="5">
    <source>
        <dbReference type="ARBA" id="ARBA00022695"/>
    </source>
</evidence>
<dbReference type="CDD" id="cd06140">
    <property type="entry name" value="DNA_polA_I_Bacillus_like_exo"/>
    <property type="match status" value="1"/>
</dbReference>
<dbReference type="Pfam" id="PF02739">
    <property type="entry name" value="5_3_exonuc_N"/>
    <property type="match status" value="1"/>
</dbReference>
<dbReference type="InterPro" id="IPR036279">
    <property type="entry name" value="5-3_exonuclease_C_sf"/>
</dbReference>
<dbReference type="Gene3D" id="1.10.150.20">
    <property type="entry name" value="5' to 3' exonuclease, C-terminal subdomain"/>
    <property type="match status" value="2"/>
</dbReference>
<dbReference type="CDD" id="cd08637">
    <property type="entry name" value="DNA_pol_A_pol_I_C"/>
    <property type="match status" value="1"/>
</dbReference>
<dbReference type="NCBIfam" id="TIGR00593">
    <property type="entry name" value="pola"/>
    <property type="match status" value="1"/>
</dbReference>
<dbReference type="GO" id="GO:0003887">
    <property type="term" value="F:DNA-directed DNA polymerase activity"/>
    <property type="evidence" value="ECO:0007669"/>
    <property type="project" value="UniProtKB-UniRule"/>
</dbReference>
<dbReference type="InterPro" id="IPR036397">
    <property type="entry name" value="RNaseH_sf"/>
</dbReference>
<evidence type="ECO:0000256" key="10">
    <source>
        <dbReference type="ARBA" id="ARBA00023204"/>
    </source>
</evidence>
<dbReference type="SMART" id="SM00475">
    <property type="entry name" value="53EXOc"/>
    <property type="match status" value="1"/>
</dbReference>
<evidence type="ECO:0000256" key="2">
    <source>
        <dbReference type="ARBA" id="ARBA00012417"/>
    </source>
</evidence>
<dbReference type="InterPro" id="IPR018320">
    <property type="entry name" value="DNA_polymerase_1"/>
</dbReference>
<dbReference type="InterPro" id="IPR008918">
    <property type="entry name" value="HhH2"/>
</dbReference>
<accession>A0A8J6HZW7</accession>
<dbReference type="GO" id="GO:0006261">
    <property type="term" value="P:DNA-templated DNA replication"/>
    <property type="evidence" value="ECO:0007669"/>
    <property type="project" value="UniProtKB-UniRule"/>
</dbReference>
<dbReference type="Proteomes" id="UP000657177">
    <property type="component" value="Unassembled WGS sequence"/>
</dbReference>
<dbReference type="SUPFAM" id="SSF56672">
    <property type="entry name" value="DNA/RNA polymerases"/>
    <property type="match status" value="1"/>
</dbReference>
<keyword evidence="17" id="KW-1185">Reference proteome</keyword>
<dbReference type="InterPro" id="IPR019760">
    <property type="entry name" value="DNA-dir_DNA_pol_A_CS"/>
</dbReference>
<evidence type="ECO:0000256" key="9">
    <source>
        <dbReference type="ARBA" id="ARBA00023125"/>
    </source>
</evidence>
<evidence type="ECO:0000256" key="11">
    <source>
        <dbReference type="ARBA" id="ARBA00049244"/>
    </source>
</evidence>
<dbReference type="PANTHER" id="PTHR10133:SF27">
    <property type="entry name" value="DNA POLYMERASE NU"/>
    <property type="match status" value="1"/>
</dbReference>
<comment type="subunit">
    <text evidence="13">Single-chain monomer with multiple functions.</text>
</comment>
<dbReference type="SUPFAM" id="SSF53098">
    <property type="entry name" value="Ribonuclease H-like"/>
    <property type="match status" value="1"/>
</dbReference>
<name>A0A8J6HZW7_9FIRM</name>
<evidence type="ECO:0000313" key="16">
    <source>
        <dbReference type="EMBL" id="MBA2132896.1"/>
    </source>
</evidence>
<dbReference type="InterPro" id="IPR012337">
    <property type="entry name" value="RNaseH-like_sf"/>
</dbReference>
<dbReference type="PROSITE" id="PS00447">
    <property type="entry name" value="DNA_POLYMERASE_A"/>
    <property type="match status" value="1"/>
</dbReference>
<comment type="catalytic activity">
    <reaction evidence="11 13">
        <text>DNA(n) + a 2'-deoxyribonucleoside 5'-triphosphate = DNA(n+1) + diphosphate</text>
        <dbReference type="Rhea" id="RHEA:22508"/>
        <dbReference type="Rhea" id="RHEA-COMP:17339"/>
        <dbReference type="Rhea" id="RHEA-COMP:17340"/>
        <dbReference type="ChEBI" id="CHEBI:33019"/>
        <dbReference type="ChEBI" id="CHEBI:61560"/>
        <dbReference type="ChEBI" id="CHEBI:173112"/>
        <dbReference type="EC" id="2.7.7.7"/>
    </reaction>
</comment>
<dbReference type="InterPro" id="IPR002298">
    <property type="entry name" value="DNA_polymerase_A"/>
</dbReference>
<evidence type="ECO:0000256" key="13">
    <source>
        <dbReference type="RuleBase" id="RU004460"/>
    </source>
</evidence>
<dbReference type="FunFam" id="1.10.150.20:FF:000002">
    <property type="entry name" value="DNA polymerase I"/>
    <property type="match status" value="1"/>
</dbReference>
<dbReference type="EC" id="2.7.7.7" evidence="2 12"/>
<dbReference type="GO" id="GO:0008409">
    <property type="term" value="F:5'-3' exonuclease activity"/>
    <property type="evidence" value="ECO:0007669"/>
    <property type="project" value="UniProtKB-UniRule"/>
</dbReference>
<reference evidence="16" key="1">
    <citation type="submission" date="2020-06" db="EMBL/GenBank/DDBJ databases">
        <title>Novel chitinolytic bacterium.</title>
        <authorList>
            <person name="Ungkulpasvich U."/>
            <person name="Kosugi A."/>
            <person name="Uke A."/>
        </authorList>
    </citation>
    <scope>NUCLEOTIDE SEQUENCE</scope>
    <source>
        <strain evidence="16">UUS1-1</strain>
    </source>
</reference>
<evidence type="ECO:0000256" key="8">
    <source>
        <dbReference type="ARBA" id="ARBA00022932"/>
    </source>
</evidence>
<dbReference type="Gene3D" id="3.40.50.1010">
    <property type="entry name" value="5'-nuclease"/>
    <property type="match status" value="1"/>
</dbReference>